<accession>X0Y4V1</accession>
<comment type="caution">
    <text evidence="1">The sequence shown here is derived from an EMBL/GenBank/DDBJ whole genome shotgun (WGS) entry which is preliminary data.</text>
</comment>
<protein>
    <submittedName>
        <fullName evidence="1">Uncharacterized protein</fullName>
    </submittedName>
</protein>
<evidence type="ECO:0000313" key="1">
    <source>
        <dbReference type="EMBL" id="GAG31871.1"/>
    </source>
</evidence>
<organism evidence="1">
    <name type="scientific">marine sediment metagenome</name>
    <dbReference type="NCBI Taxonomy" id="412755"/>
    <lineage>
        <taxon>unclassified sequences</taxon>
        <taxon>metagenomes</taxon>
        <taxon>ecological metagenomes</taxon>
    </lineage>
</organism>
<proteinExistence type="predicted"/>
<name>X0Y4V1_9ZZZZ</name>
<dbReference type="EMBL" id="BARS01040088">
    <property type="protein sequence ID" value="GAG31871.1"/>
    <property type="molecule type" value="Genomic_DNA"/>
</dbReference>
<gene>
    <name evidence="1" type="ORF">S01H1_61156</name>
</gene>
<sequence length="71" mass="8199">MAKYRYREYCNTCKKYIYITTEKELTQAIRTEAIGARATGPNEAEIIAMTTALDKCTKHDLDELVLEEVHE</sequence>
<reference evidence="1" key="1">
    <citation type="journal article" date="2014" name="Front. Microbiol.">
        <title>High frequency of phylogenetically diverse reductive dehalogenase-homologous genes in deep subseafloor sedimentary metagenomes.</title>
        <authorList>
            <person name="Kawai M."/>
            <person name="Futagami T."/>
            <person name="Toyoda A."/>
            <person name="Takaki Y."/>
            <person name="Nishi S."/>
            <person name="Hori S."/>
            <person name="Arai W."/>
            <person name="Tsubouchi T."/>
            <person name="Morono Y."/>
            <person name="Uchiyama I."/>
            <person name="Ito T."/>
            <person name="Fujiyama A."/>
            <person name="Inagaki F."/>
            <person name="Takami H."/>
        </authorList>
    </citation>
    <scope>NUCLEOTIDE SEQUENCE</scope>
    <source>
        <strain evidence="1">Expedition CK06-06</strain>
    </source>
</reference>
<dbReference type="AlphaFoldDB" id="X0Y4V1"/>